<keyword evidence="5 6" id="KW-0472">Membrane</keyword>
<dbReference type="Gene3D" id="1.20.1250.20">
    <property type="entry name" value="MFS general substrate transporter like domains"/>
    <property type="match status" value="1"/>
</dbReference>
<dbReference type="InterPro" id="IPR036259">
    <property type="entry name" value="MFS_trans_sf"/>
</dbReference>
<proteinExistence type="predicted"/>
<accession>A0A9W7SM96</accession>
<feature type="transmembrane region" description="Helical" evidence="6">
    <location>
        <begin position="373"/>
        <end position="393"/>
    </location>
</feature>
<dbReference type="EMBL" id="RIBY02002167">
    <property type="protein sequence ID" value="KAH9823719.1"/>
    <property type="molecule type" value="Genomic_DNA"/>
</dbReference>
<comment type="caution">
    <text evidence="7">The sequence shown here is derived from an EMBL/GenBank/DDBJ whole genome shotgun (WGS) entry which is preliminary data.</text>
</comment>
<keyword evidence="4 6" id="KW-1133">Transmembrane helix</keyword>
<reference evidence="7 8" key="1">
    <citation type="journal article" date="2018" name="IMA Fungus">
        <title>IMA Genome-F 10: Nine draft genome sequences of Claviceps purpurea s.lat., including C. arundinis, C. humidiphila, and C. cf. spartinae, pseudomolecules for the pitch canker pathogen Fusarium circinatum, draft genome of Davidsoniella eucalypti, Grosmannia galeiformis, Quambalaria eucalypti, and Teratosphaeria destructans.</title>
        <authorList>
            <person name="Wingfield B.D."/>
            <person name="Liu M."/>
            <person name="Nguyen H.D."/>
            <person name="Lane F.A."/>
            <person name="Morgan S.W."/>
            <person name="De Vos L."/>
            <person name="Wilken P.M."/>
            <person name="Duong T.A."/>
            <person name="Aylward J."/>
            <person name="Coetzee M.P."/>
            <person name="Dadej K."/>
            <person name="De Beer Z.W."/>
            <person name="Findlay W."/>
            <person name="Havenga M."/>
            <person name="Kolarik M."/>
            <person name="Menzies J.G."/>
            <person name="Naidoo K."/>
            <person name="Pochopski O."/>
            <person name="Shoukouhi P."/>
            <person name="Santana Q.C."/>
            <person name="Seifert K.A."/>
            <person name="Soal N."/>
            <person name="Steenkamp E.T."/>
            <person name="Tatham C.T."/>
            <person name="van der Nest M.A."/>
            <person name="Wingfield M.J."/>
        </authorList>
    </citation>
    <scope>NUCLEOTIDE SEQUENCE [LARGE SCALE GENOMIC DNA]</scope>
    <source>
        <strain evidence="7">CMW44962</strain>
    </source>
</reference>
<feature type="transmembrane region" description="Helical" evidence="6">
    <location>
        <begin position="141"/>
        <end position="163"/>
    </location>
</feature>
<evidence type="ECO:0000256" key="5">
    <source>
        <dbReference type="ARBA" id="ARBA00023136"/>
    </source>
</evidence>
<dbReference type="GO" id="GO:0022857">
    <property type="term" value="F:transmembrane transporter activity"/>
    <property type="evidence" value="ECO:0007669"/>
    <property type="project" value="InterPro"/>
</dbReference>
<keyword evidence="2" id="KW-0813">Transport</keyword>
<dbReference type="PANTHER" id="PTHR43791">
    <property type="entry name" value="PERMEASE-RELATED"/>
    <property type="match status" value="1"/>
</dbReference>
<evidence type="ECO:0000313" key="8">
    <source>
        <dbReference type="Proteomes" id="UP001138500"/>
    </source>
</evidence>
<reference evidence="7 8" key="2">
    <citation type="journal article" date="2021" name="Curr. Genet.">
        <title>Genetic response to nitrogen starvation in the aggressive Eucalyptus foliar pathogen Teratosphaeria destructans.</title>
        <authorList>
            <person name="Havenga M."/>
            <person name="Wingfield B.D."/>
            <person name="Wingfield M.J."/>
            <person name="Dreyer L.L."/>
            <person name="Roets F."/>
            <person name="Aylward J."/>
        </authorList>
    </citation>
    <scope>NUCLEOTIDE SEQUENCE [LARGE SCALE GENOMIC DNA]</scope>
    <source>
        <strain evidence="7">CMW44962</strain>
    </source>
</reference>
<dbReference type="OrthoDB" id="6730379at2759"/>
<dbReference type="PANTHER" id="PTHR43791:SF7">
    <property type="entry name" value="MAJOR FACILITATOR SUPERFAMILY (MFS) PROFILE DOMAIN-CONTAINING PROTEIN"/>
    <property type="match status" value="1"/>
</dbReference>
<evidence type="ECO:0000256" key="4">
    <source>
        <dbReference type="ARBA" id="ARBA00022989"/>
    </source>
</evidence>
<dbReference type="InterPro" id="IPR011701">
    <property type="entry name" value="MFS"/>
</dbReference>
<organism evidence="7 8">
    <name type="scientific">Teratosphaeria destructans</name>
    <dbReference type="NCBI Taxonomy" id="418781"/>
    <lineage>
        <taxon>Eukaryota</taxon>
        <taxon>Fungi</taxon>
        <taxon>Dikarya</taxon>
        <taxon>Ascomycota</taxon>
        <taxon>Pezizomycotina</taxon>
        <taxon>Dothideomycetes</taxon>
        <taxon>Dothideomycetidae</taxon>
        <taxon>Mycosphaerellales</taxon>
        <taxon>Teratosphaeriaceae</taxon>
        <taxon>Teratosphaeria</taxon>
    </lineage>
</organism>
<evidence type="ECO:0000256" key="1">
    <source>
        <dbReference type="ARBA" id="ARBA00004141"/>
    </source>
</evidence>
<evidence type="ECO:0000313" key="7">
    <source>
        <dbReference type="EMBL" id="KAH9823719.1"/>
    </source>
</evidence>
<feature type="transmembrane region" description="Helical" evidence="6">
    <location>
        <begin position="463"/>
        <end position="488"/>
    </location>
</feature>
<gene>
    <name evidence="7" type="ORF">Tdes44962_MAKER04463</name>
</gene>
<sequence>MTNHFKSPSGVDPSEKSASANTGKFDFGITALPSASEGGVVDFSERLAIDTVEAEHEYTPAEYRNLRWKIDLCLLPLMWICYGTQQADKTGTSVMSVFGIREDTHMVGQDFSWLMTIFYLSYLIAEAPGNYLVQKLRVGRFIGAVMFLWGIIVLCIGFTDTWAELMVLRSLQGVAECTISPTFLFITGTFYTAQEHTLRAVIWGTSNAGMNVISGLIEYAIGDAADAHSVGLRAWRGIAFFLGGLTIVLGILAFLFLGTPSEVPWLSQREKRMAAARIVANQTGSDRQKHEEWKWSQVRIAFRDPQTHFFFFTSLVNAMPNGGTTTFGNLVYESFGFTNKETLLKGTIPQHAVSIVYFLVAGYTCYRWKNLRFYWMMASLLPAFAGMLALALMNKKTHLWTQWGLYLMTVTGDLPGLLFSTLLPSNVAGRTKKTVTATLLFVSYCIGNAVGVQLFQAKDAPKYIPGLTGCAVLYALQFALMIFWRAWYSYINKKRDLMVGQMGLTSEEAERAGKLAAEEDMTDFENVHFRYHM</sequence>
<keyword evidence="3 6" id="KW-0812">Transmembrane</keyword>
<evidence type="ECO:0000256" key="3">
    <source>
        <dbReference type="ARBA" id="ARBA00022692"/>
    </source>
</evidence>
<evidence type="ECO:0000256" key="2">
    <source>
        <dbReference type="ARBA" id="ARBA00022448"/>
    </source>
</evidence>
<dbReference type="GO" id="GO:0016020">
    <property type="term" value="C:membrane"/>
    <property type="evidence" value="ECO:0007669"/>
    <property type="project" value="UniProtKB-SubCell"/>
</dbReference>
<feature type="transmembrane region" description="Helical" evidence="6">
    <location>
        <begin position="111"/>
        <end position="129"/>
    </location>
</feature>
<feature type="transmembrane region" description="Helical" evidence="6">
    <location>
        <begin position="405"/>
        <end position="423"/>
    </location>
</feature>
<dbReference type="Proteomes" id="UP001138500">
    <property type="component" value="Unassembled WGS sequence"/>
</dbReference>
<keyword evidence="8" id="KW-1185">Reference proteome</keyword>
<dbReference type="AlphaFoldDB" id="A0A9W7SM96"/>
<feature type="transmembrane region" description="Helical" evidence="6">
    <location>
        <begin position="435"/>
        <end position="457"/>
    </location>
</feature>
<comment type="subcellular location">
    <subcellularLocation>
        <location evidence="1">Membrane</location>
        <topology evidence="1">Multi-pass membrane protein</topology>
    </subcellularLocation>
</comment>
<protein>
    <submittedName>
        <fullName evidence="7">Major Facilitator Superfamily general substrate transport</fullName>
    </submittedName>
</protein>
<dbReference type="Pfam" id="PF07690">
    <property type="entry name" value="MFS_1"/>
    <property type="match status" value="1"/>
</dbReference>
<name>A0A9W7SM96_9PEZI</name>
<feature type="transmembrane region" description="Helical" evidence="6">
    <location>
        <begin position="238"/>
        <end position="257"/>
    </location>
</feature>
<dbReference type="SUPFAM" id="SSF103473">
    <property type="entry name" value="MFS general substrate transporter"/>
    <property type="match status" value="1"/>
</dbReference>
<evidence type="ECO:0000256" key="6">
    <source>
        <dbReference type="SAM" id="Phobius"/>
    </source>
</evidence>
<feature type="transmembrane region" description="Helical" evidence="6">
    <location>
        <begin position="348"/>
        <end position="366"/>
    </location>
</feature>